<name>A0A9P0GYV2_NEZVI</name>
<proteinExistence type="predicted"/>
<evidence type="ECO:0000313" key="8">
    <source>
        <dbReference type="EMBL" id="CAH1392819.1"/>
    </source>
</evidence>
<keyword evidence="3" id="KW-0804">Transcription</keyword>
<dbReference type="SUPFAM" id="SSF49417">
    <property type="entry name" value="p53-like transcription factors"/>
    <property type="match status" value="1"/>
</dbReference>
<evidence type="ECO:0000256" key="1">
    <source>
        <dbReference type="ARBA" id="ARBA00023015"/>
    </source>
</evidence>
<evidence type="ECO:0000256" key="5">
    <source>
        <dbReference type="PROSITE-ProRule" id="PRU00201"/>
    </source>
</evidence>
<dbReference type="GO" id="GO:0005634">
    <property type="term" value="C:nucleus"/>
    <property type="evidence" value="ECO:0007669"/>
    <property type="project" value="UniProtKB-SubCell"/>
</dbReference>
<evidence type="ECO:0000313" key="9">
    <source>
        <dbReference type="Proteomes" id="UP001152798"/>
    </source>
</evidence>
<comment type="caution">
    <text evidence="5">Lacks conserved residue(s) required for the propagation of feature annotation.</text>
</comment>
<dbReference type="InterPro" id="IPR046360">
    <property type="entry name" value="T-box_DNA-bd"/>
</dbReference>
<dbReference type="EMBL" id="OV725078">
    <property type="protein sequence ID" value="CAH1392819.1"/>
    <property type="molecule type" value="Genomic_DNA"/>
</dbReference>
<evidence type="ECO:0000256" key="6">
    <source>
        <dbReference type="SAM" id="MobiDB-lite"/>
    </source>
</evidence>
<dbReference type="GO" id="GO:0000981">
    <property type="term" value="F:DNA-binding transcription factor activity, RNA polymerase II-specific"/>
    <property type="evidence" value="ECO:0007669"/>
    <property type="project" value="TreeGrafter"/>
</dbReference>
<dbReference type="Pfam" id="PF00907">
    <property type="entry name" value="T-box"/>
    <property type="match status" value="1"/>
</dbReference>
<feature type="region of interest" description="Disordered" evidence="6">
    <location>
        <begin position="55"/>
        <end position="76"/>
    </location>
</feature>
<dbReference type="OrthoDB" id="7442607at2759"/>
<protein>
    <recommendedName>
        <fullName evidence="7">T-box domain-containing protein</fullName>
    </recommendedName>
</protein>
<dbReference type="PANTHER" id="PTHR11267">
    <property type="entry name" value="T-BOX PROTEIN-RELATED"/>
    <property type="match status" value="1"/>
</dbReference>
<sequence>MATKESEEREEALHRGVEADCERLRVKNINSKAGGKRGTGVGLWRPGIGRNVSQSARGSWWRGGGDGLTPAVGPARSGARVSQMRYESQEPQATQAMSYQAYLLHRPTDFSVSSLLTPQPGPSYPLPIPCYPLPKHPYTTAEDVLQHPAMLRPLQPEDDGIVDDPKVTLEGKELWEKFHKLGTEMVITKSGR</sequence>
<accession>A0A9P0GYV2</accession>
<dbReference type="GO" id="GO:0001708">
    <property type="term" value="P:cell fate specification"/>
    <property type="evidence" value="ECO:0007669"/>
    <property type="project" value="TreeGrafter"/>
</dbReference>
<dbReference type="InterPro" id="IPR036960">
    <property type="entry name" value="T-box_sf"/>
</dbReference>
<evidence type="ECO:0000256" key="3">
    <source>
        <dbReference type="ARBA" id="ARBA00023163"/>
    </source>
</evidence>
<comment type="subcellular location">
    <subcellularLocation>
        <location evidence="5">Nucleus</location>
    </subcellularLocation>
</comment>
<dbReference type="GO" id="GO:0000785">
    <property type="term" value="C:chromatin"/>
    <property type="evidence" value="ECO:0007669"/>
    <property type="project" value="TreeGrafter"/>
</dbReference>
<gene>
    <name evidence="8" type="ORF">NEZAVI_LOCUS3579</name>
</gene>
<keyword evidence="9" id="KW-1185">Reference proteome</keyword>
<dbReference type="GO" id="GO:0000978">
    <property type="term" value="F:RNA polymerase II cis-regulatory region sequence-specific DNA binding"/>
    <property type="evidence" value="ECO:0007669"/>
    <property type="project" value="InterPro"/>
</dbReference>
<dbReference type="AlphaFoldDB" id="A0A9P0GYV2"/>
<keyword evidence="1" id="KW-0805">Transcription regulation</keyword>
<dbReference type="InterPro" id="IPR001699">
    <property type="entry name" value="TF_T-box"/>
</dbReference>
<keyword evidence="2 5" id="KW-0238">DNA-binding</keyword>
<feature type="domain" description="T-box" evidence="7">
    <location>
        <begin position="169"/>
        <end position="192"/>
    </location>
</feature>
<dbReference type="PROSITE" id="PS50252">
    <property type="entry name" value="TBOX_3"/>
    <property type="match status" value="1"/>
</dbReference>
<evidence type="ECO:0000256" key="2">
    <source>
        <dbReference type="ARBA" id="ARBA00023125"/>
    </source>
</evidence>
<dbReference type="Gene3D" id="2.60.40.820">
    <property type="entry name" value="Transcription factor, T-box"/>
    <property type="match status" value="1"/>
</dbReference>
<organism evidence="8 9">
    <name type="scientific">Nezara viridula</name>
    <name type="common">Southern green stink bug</name>
    <name type="synonym">Cimex viridulus</name>
    <dbReference type="NCBI Taxonomy" id="85310"/>
    <lineage>
        <taxon>Eukaryota</taxon>
        <taxon>Metazoa</taxon>
        <taxon>Ecdysozoa</taxon>
        <taxon>Arthropoda</taxon>
        <taxon>Hexapoda</taxon>
        <taxon>Insecta</taxon>
        <taxon>Pterygota</taxon>
        <taxon>Neoptera</taxon>
        <taxon>Paraneoptera</taxon>
        <taxon>Hemiptera</taxon>
        <taxon>Heteroptera</taxon>
        <taxon>Panheteroptera</taxon>
        <taxon>Pentatomomorpha</taxon>
        <taxon>Pentatomoidea</taxon>
        <taxon>Pentatomidae</taxon>
        <taxon>Pentatominae</taxon>
        <taxon>Nezara</taxon>
    </lineage>
</organism>
<reference evidence="8" key="1">
    <citation type="submission" date="2022-01" db="EMBL/GenBank/DDBJ databases">
        <authorList>
            <person name="King R."/>
        </authorList>
    </citation>
    <scope>NUCLEOTIDE SEQUENCE</scope>
</reference>
<dbReference type="GO" id="GO:0045893">
    <property type="term" value="P:positive regulation of DNA-templated transcription"/>
    <property type="evidence" value="ECO:0007669"/>
    <property type="project" value="InterPro"/>
</dbReference>
<evidence type="ECO:0000256" key="4">
    <source>
        <dbReference type="ARBA" id="ARBA00023242"/>
    </source>
</evidence>
<dbReference type="Proteomes" id="UP001152798">
    <property type="component" value="Chromosome 2"/>
</dbReference>
<evidence type="ECO:0000259" key="7">
    <source>
        <dbReference type="PROSITE" id="PS50252"/>
    </source>
</evidence>
<dbReference type="PANTHER" id="PTHR11267:SF181">
    <property type="entry name" value="OPTOMOTOR-BLIND PROTEIN"/>
    <property type="match status" value="1"/>
</dbReference>
<keyword evidence="4 5" id="KW-0539">Nucleus</keyword>
<dbReference type="InterPro" id="IPR008967">
    <property type="entry name" value="p53-like_TF_DNA-bd_sf"/>
</dbReference>